<feature type="binding site" evidence="13">
    <location>
        <position position="332"/>
    </location>
    <ligand>
        <name>Zn(2+)</name>
        <dbReference type="ChEBI" id="CHEBI:29105"/>
    </ligand>
</feature>
<dbReference type="GO" id="GO:0009228">
    <property type="term" value="P:thiamine biosynthetic process"/>
    <property type="evidence" value="ECO:0007669"/>
    <property type="project" value="UniProtKB-UniRule"/>
</dbReference>
<keyword evidence="3 13" id="KW-0004">4Fe-4S</keyword>
<comment type="catalytic activity">
    <reaction evidence="13">
        <text>5-amino-1-(5-phospho-beta-D-ribosyl)imidazole + S-adenosyl-L-methionine = 4-amino-2-methyl-5-(phosphooxymethyl)pyrimidine + CO + 5'-deoxyadenosine + formate + L-methionine + 3 H(+)</text>
        <dbReference type="Rhea" id="RHEA:24840"/>
        <dbReference type="ChEBI" id="CHEBI:15378"/>
        <dbReference type="ChEBI" id="CHEBI:15740"/>
        <dbReference type="ChEBI" id="CHEBI:17245"/>
        <dbReference type="ChEBI" id="CHEBI:17319"/>
        <dbReference type="ChEBI" id="CHEBI:57844"/>
        <dbReference type="ChEBI" id="CHEBI:58354"/>
        <dbReference type="ChEBI" id="CHEBI:59789"/>
        <dbReference type="ChEBI" id="CHEBI:137981"/>
        <dbReference type="EC" id="4.1.99.17"/>
    </reaction>
</comment>
<feature type="binding site" evidence="13">
    <location>
        <position position="264"/>
    </location>
    <ligand>
        <name>substrate</name>
    </ligand>
</feature>
<sequence length="432" mass="47228">MTQLEDALNGKITDAMKQVAEYEGMIGEEIRAGVATGEIVIPKNINHDFKARGVGKGLKTKINANIGTSPSHFNLDEELKKLDVAVDAGADAVMDLSTGGDISLILKKILEHSKVMIGTVPVYKSVSKKFLEGKASTELTVDEIFDEIENQAKIGVDFVTVHCGITRQTVNVLKNSNRLMGIVSRGGSLMTEWILVNEKENPLYEYYDRLLDIARKYDVTLSLGDGLRPGTICDAEDRAQICELVVLGELAQTARKAGVQVMIEGPGHVPLNRIAADMKLQKRLCGNAPYYVLGPLPTDIAPGYDHIVSAIGGAIAAANGADFLCYVTPAEHLSLPTIDDVREGVIASKIAAHIGDIEKGIKGAWERNEKMSHARKRFDWKTMFELSIDPVKACRIRNSSEDKNRDVCTMCGDMCALKTYERAMTNPSLHKK</sequence>
<dbReference type="InterPro" id="IPR037509">
    <property type="entry name" value="ThiC"/>
</dbReference>
<evidence type="ECO:0000256" key="1">
    <source>
        <dbReference type="ARBA" id="ARBA00003175"/>
    </source>
</evidence>
<accession>E1YEM5</accession>
<feature type="binding site" evidence="13">
    <location>
        <position position="415"/>
    </location>
    <ligand>
        <name>[4Fe-4S] cluster</name>
        <dbReference type="ChEBI" id="CHEBI:49883"/>
        <note>4Fe-4S-S-AdoMet</note>
    </ligand>
</feature>
<dbReference type="InterPro" id="IPR002817">
    <property type="entry name" value="ThiC/BzaA/B"/>
</dbReference>
<dbReference type="GO" id="GO:0070284">
    <property type="term" value="F:phosphomethylpyrimidine synthase activity"/>
    <property type="evidence" value="ECO:0007669"/>
    <property type="project" value="UniProtKB-EC"/>
</dbReference>
<dbReference type="GO" id="GO:0051539">
    <property type="term" value="F:4 iron, 4 sulfur cluster binding"/>
    <property type="evidence" value="ECO:0007669"/>
    <property type="project" value="UniProtKB-KW"/>
</dbReference>
<dbReference type="InterPro" id="IPR038521">
    <property type="entry name" value="ThiC/Bza_core_dom"/>
</dbReference>
<gene>
    <name evidence="13" type="primary">thiC</name>
    <name evidence="14" type="ORF">N47_P17240</name>
</gene>
<evidence type="ECO:0000256" key="6">
    <source>
        <dbReference type="ARBA" id="ARBA00022833"/>
    </source>
</evidence>
<protein>
    <recommendedName>
        <fullName evidence="13">Phosphomethylpyrimidine synthase</fullName>
        <ecNumber evidence="13">4.1.99.17</ecNumber>
    </recommendedName>
    <alternativeName>
        <fullName evidence="13">Hydroxymethylpyrimidine phosphate synthase</fullName>
        <shortName evidence="13">HMP-P synthase</shortName>
        <shortName evidence="13">HMP-phosphate synthase</shortName>
        <shortName evidence="13">HMPP synthase</shortName>
    </alternativeName>
    <alternativeName>
        <fullName evidence="13">Thiamine biosynthesis protein ThiC</fullName>
    </alternativeName>
</protein>
<evidence type="ECO:0000313" key="14">
    <source>
        <dbReference type="EMBL" id="CBX29019.1"/>
    </source>
</evidence>
<evidence type="ECO:0000256" key="12">
    <source>
        <dbReference type="ARBA" id="ARBA00061427"/>
    </source>
</evidence>
<keyword evidence="7 13" id="KW-0784">Thiamine biosynthesis</keyword>
<dbReference type="EMBL" id="FR695871">
    <property type="protein sequence ID" value="CBX29019.1"/>
    <property type="molecule type" value="Genomic_DNA"/>
</dbReference>
<dbReference type="Pfam" id="PF01964">
    <property type="entry name" value="ThiC_Rad_SAM"/>
    <property type="match status" value="1"/>
</dbReference>
<evidence type="ECO:0000256" key="11">
    <source>
        <dbReference type="ARBA" id="ARBA00052156"/>
    </source>
</evidence>
<dbReference type="Gene3D" id="3.20.20.540">
    <property type="entry name" value="Radical SAM ThiC family, central domain"/>
    <property type="match status" value="1"/>
</dbReference>
<dbReference type="AlphaFoldDB" id="E1YEM5"/>
<evidence type="ECO:0000256" key="8">
    <source>
        <dbReference type="ARBA" id="ARBA00023004"/>
    </source>
</evidence>
<evidence type="ECO:0000256" key="3">
    <source>
        <dbReference type="ARBA" id="ARBA00022485"/>
    </source>
</evidence>
<dbReference type="UniPathway" id="UPA00060"/>
<evidence type="ECO:0000256" key="5">
    <source>
        <dbReference type="ARBA" id="ARBA00022723"/>
    </source>
</evidence>
<feature type="binding site" evidence="13">
    <location>
        <position position="268"/>
    </location>
    <ligand>
        <name>Zn(2+)</name>
        <dbReference type="ChEBI" id="CHEBI:29105"/>
    </ligand>
</feature>
<feature type="binding site" evidence="13">
    <location>
        <position position="408"/>
    </location>
    <ligand>
        <name>[4Fe-4S] cluster</name>
        <dbReference type="ChEBI" id="CHEBI:49883"/>
        <note>4Fe-4S-S-AdoMet</note>
    </ligand>
</feature>
<dbReference type="SFLD" id="SFLDF00407">
    <property type="entry name" value="phosphomethylpyrimidine_syntha"/>
    <property type="match status" value="1"/>
</dbReference>
<keyword evidence="10 13" id="KW-0456">Lyase</keyword>
<evidence type="ECO:0000256" key="9">
    <source>
        <dbReference type="ARBA" id="ARBA00023014"/>
    </source>
</evidence>
<evidence type="ECO:0000256" key="7">
    <source>
        <dbReference type="ARBA" id="ARBA00022977"/>
    </source>
</evidence>
<feature type="binding site" evidence="13">
    <location>
        <position position="65"/>
    </location>
    <ligand>
        <name>substrate</name>
    </ligand>
</feature>
<dbReference type="FunFam" id="3.20.20.540:FF:000001">
    <property type="entry name" value="Phosphomethylpyrimidine synthase"/>
    <property type="match status" value="1"/>
</dbReference>
<feature type="binding site" evidence="13">
    <location>
        <position position="94"/>
    </location>
    <ligand>
        <name>substrate</name>
    </ligand>
</feature>
<proteinExistence type="inferred from homology"/>
<dbReference type="NCBIfam" id="TIGR00190">
    <property type="entry name" value="thiC"/>
    <property type="match status" value="1"/>
</dbReference>
<dbReference type="PANTHER" id="PTHR30557:SF1">
    <property type="entry name" value="PHOSPHOMETHYLPYRIMIDINE SYNTHASE, CHLOROPLASTIC"/>
    <property type="match status" value="1"/>
</dbReference>
<comment type="pathway">
    <text evidence="13">Cofactor biosynthesis; thiamine diphosphate biosynthesis.</text>
</comment>
<reference evidence="14" key="1">
    <citation type="journal article" date="2011" name="Environ. Microbiol.">
        <title>Genomic insights into the metabolic potential of the polycyclic aromatic hydrocarbon degrading sulfate-reducing Deltaproteobacterium N47.</title>
        <authorList>
            <person name="Bergmann F."/>
            <person name="Selesi D."/>
            <person name="Weinmaier T."/>
            <person name="Tischler P."/>
            <person name="Rattei T."/>
            <person name="Meckenstock R.U."/>
        </authorList>
    </citation>
    <scope>NUCLEOTIDE SEQUENCE</scope>
</reference>
<evidence type="ECO:0000256" key="10">
    <source>
        <dbReference type="ARBA" id="ARBA00023239"/>
    </source>
</evidence>
<keyword evidence="4 13" id="KW-0949">S-adenosyl-L-methionine</keyword>
<dbReference type="GO" id="GO:0009229">
    <property type="term" value="P:thiamine diphosphate biosynthetic process"/>
    <property type="evidence" value="ECO:0007669"/>
    <property type="project" value="UniProtKB-UniRule"/>
</dbReference>
<name>E1YEM5_9BACT</name>
<dbReference type="NCBIfam" id="NF009895">
    <property type="entry name" value="PRK13352.1"/>
    <property type="match status" value="1"/>
</dbReference>
<keyword evidence="6 13" id="KW-0862">Zinc</keyword>
<comment type="subunit">
    <text evidence="2">Homodimer.</text>
</comment>
<organism evidence="14">
    <name type="scientific">uncultured Desulfobacterium sp</name>
    <dbReference type="NCBI Taxonomy" id="201089"/>
    <lineage>
        <taxon>Bacteria</taxon>
        <taxon>Pseudomonadati</taxon>
        <taxon>Thermodesulfobacteriota</taxon>
        <taxon>Desulfobacteria</taxon>
        <taxon>Desulfobacterales</taxon>
        <taxon>Desulfobacteriaceae</taxon>
        <taxon>Desulfobacterium</taxon>
        <taxon>environmental samples</taxon>
    </lineage>
</organism>
<feature type="binding site" evidence="13">
    <location>
        <position position="123"/>
    </location>
    <ligand>
        <name>substrate</name>
    </ligand>
</feature>
<dbReference type="PANTHER" id="PTHR30557">
    <property type="entry name" value="THIAMINE BIOSYNTHESIS PROTEIN THIC"/>
    <property type="match status" value="1"/>
</dbReference>
<comment type="cofactor">
    <cofactor evidence="13">
        <name>[4Fe-4S] cluster</name>
        <dbReference type="ChEBI" id="CHEBI:49883"/>
    </cofactor>
    <text evidence="13">Binds 1 [4Fe-4S] cluster per subunit. The cluster is coordinated with 3 cysteines and an exchangeable S-adenosyl-L-methionine.</text>
</comment>
<dbReference type="SFLD" id="SFLDG01114">
    <property type="entry name" value="phosphomethylpyrimidine_syntha"/>
    <property type="match status" value="1"/>
</dbReference>
<keyword evidence="9 13" id="KW-0411">Iron-sulfur</keyword>
<feature type="binding site" evidence="13">
    <location>
        <position position="411"/>
    </location>
    <ligand>
        <name>[4Fe-4S] cluster</name>
        <dbReference type="ChEBI" id="CHEBI:49883"/>
        <note>4Fe-4S-S-AdoMet</note>
    </ligand>
</feature>
<comment type="function">
    <text evidence="1 13">Catalyzes the synthesis of the hydroxymethylpyrimidine phosphate (HMP-P) moiety of thiamine from aminoimidazole ribotide (AIR) in a radical S-adenosyl-L-methionine (SAM)-dependent reaction.</text>
</comment>
<feature type="binding site" evidence="13">
    <location>
        <position position="162"/>
    </location>
    <ligand>
        <name>substrate</name>
    </ligand>
</feature>
<keyword evidence="8 13" id="KW-0408">Iron</keyword>
<comment type="catalytic activity">
    <reaction evidence="11">
        <text>5-amino-1-(5-phospho-beta-D-ribosyl)imidazole + AH2 + S-adenosyl-L-methionine = 5-hydroxybenzimidazole + 5'-deoxyadenosine + formate + L-methionine + A + NH4(+) + phosphate + 2 H(+)</text>
        <dbReference type="Rhea" id="RHEA:53504"/>
        <dbReference type="ChEBI" id="CHEBI:13193"/>
        <dbReference type="ChEBI" id="CHEBI:15378"/>
        <dbReference type="ChEBI" id="CHEBI:15740"/>
        <dbReference type="ChEBI" id="CHEBI:17319"/>
        <dbReference type="ChEBI" id="CHEBI:17499"/>
        <dbReference type="ChEBI" id="CHEBI:28938"/>
        <dbReference type="ChEBI" id="CHEBI:43474"/>
        <dbReference type="ChEBI" id="CHEBI:57844"/>
        <dbReference type="ChEBI" id="CHEBI:59789"/>
        <dbReference type="ChEBI" id="CHEBI:137404"/>
        <dbReference type="ChEBI" id="CHEBI:137981"/>
        <dbReference type="EC" id="4.1.99.23"/>
    </reaction>
</comment>
<feature type="binding site" evidence="13">
    <location>
        <begin position="184"/>
        <end position="186"/>
    </location>
    <ligand>
        <name>substrate</name>
    </ligand>
</feature>
<dbReference type="GO" id="GO:0008270">
    <property type="term" value="F:zinc ion binding"/>
    <property type="evidence" value="ECO:0007669"/>
    <property type="project" value="UniProtKB-UniRule"/>
</dbReference>
<evidence type="ECO:0000256" key="2">
    <source>
        <dbReference type="ARBA" id="ARBA00011738"/>
    </source>
</evidence>
<comment type="similarity">
    <text evidence="12">Belongs to the ThiC family. 5-hydroxybenzimidazole synthase subfamily.</text>
</comment>
<dbReference type="EC" id="4.1.99.17" evidence="13"/>
<evidence type="ECO:0000256" key="4">
    <source>
        <dbReference type="ARBA" id="ARBA00022691"/>
    </source>
</evidence>
<dbReference type="HAMAP" id="MF_00089">
    <property type="entry name" value="ThiC"/>
    <property type="match status" value="1"/>
</dbReference>
<feature type="binding site" evidence="13">
    <location>
        <begin position="225"/>
        <end position="228"/>
    </location>
    <ligand>
        <name>substrate</name>
    </ligand>
</feature>
<evidence type="ECO:0000256" key="13">
    <source>
        <dbReference type="HAMAP-Rule" id="MF_00089"/>
    </source>
</evidence>
<dbReference type="Gene3D" id="6.10.250.620">
    <property type="match status" value="1"/>
</dbReference>
<keyword evidence="5 13" id="KW-0479">Metal-binding</keyword>
<feature type="binding site" evidence="13">
    <location>
        <position position="291"/>
    </location>
    <ligand>
        <name>substrate</name>
    </ligand>
</feature>
<dbReference type="SFLD" id="SFLDS00113">
    <property type="entry name" value="Radical_SAM_Phosphomethylpyrim"/>
    <property type="match status" value="1"/>
</dbReference>